<organism evidence="3 4">
    <name type="scientific">Punica granatum</name>
    <name type="common">Pomegranate</name>
    <dbReference type="NCBI Taxonomy" id="22663"/>
    <lineage>
        <taxon>Eukaryota</taxon>
        <taxon>Viridiplantae</taxon>
        <taxon>Streptophyta</taxon>
        <taxon>Embryophyta</taxon>
        <taxon>Tracheophyta</taxon>
        <taxon>Spermatophyta</taxon>
        <taxon>Magnoliopsida</taxon>
        <taxon>eudicotyledons</taxon>
        <taxon>Gunneridae</taxon>
        <taxon>Pentapetalae</taxon>
        <taxon>rosids</taxon>
        <taxon>malvids</taxon>
        <taxon>Myrtales</taxon>
        <taxon>Lythraceae</taxon>
        <taxon>Punica</taxon>
    </lineage>
</organism>
<dbReference type="RefSeq" id="XP_031383829.1">
    <property type="nucleotide sequence ID" value="XM_031527969.1"/>
</dbReference>
<evidence type="ECO:0000313" key="3">
    <source>
        <dbReference type="EMBL" id="OWM72639.1"/>
    </source>
</evidence>
<reference evidence="5" key="3">
    <citation type="journal article" date="2020" name="Plant Biotechnol. J.">
        <title>The pomegranate (Punica granatum L.) draft genome dissects genetic divergence between soft- and hard-seeded cultivars.</title>
        <authorList>
            <person name="Luo X."/>
            <person name="Li H."/>
            <person name="Wu Z."/>
            <person name="Yao W."/>
            <person name="Zhao P."/>
            <person name="Cao D."/>
            <person name="Yu H."/>
            <person name="Li K."/>
            <person name="Poudel K."/>
            <person name="Zhao D."/>
            <person name="Zhang F."/>
            <person name="Xia X."/>
            <person name="Chen L."/>
            <person name="Wang Q."/>
            <person name="Jing D."/>
            <person name="Cao S."/>
        </authorList>
    </citation>
    <scope>NUCLEOTIDE SEQUENCE [LARGE SCALE GENOMIC DNA]</scope>
</reference>
<feature type="transmembrane region" description="Helical" evidence="2">
    <location>
        <begin position="652"/>
        <end position="670"/>
    </location>
</feature>
<dbReference type="GeneID" id="116197739"/>
<evidence type="ECO:0000313" key="4">
    <source>
        <dbReference type="Proteomes" id="UP000197138"/>
    </source>
</evidence>
<dbReference type="Proteomes" id="UP000515151">
    <property type="component" value="Chromosome 2"/>
</dbReference>
<evidence type="ECO:0000313" key="6">
    <source>
        <dbReference type="RefSeq" id="XP_031383829.1"/>
    </source>
</evidence>
<evidence type="ECO:0000256" key="1">
    <source>
        <dbReference type="SAM" id="MobiDB-lite"/>
    </source>
</evidence>
<protein>
    <submittedName>
        <fullName evidence="6">Uncharacterized protein LOC116197739 isoform X1</fullName>
    </submittedName>
</protein>
<keyword evidence="2" id="KW-1133">Transmembrane helix</keyword>
<evidence type="ECO:0000256" key="2">
    <source>
        <dbReference type="SAM" id="Phobius"/>
    </source>
</evidence>
<feature type="compositionally biased region" description="Basic and acidic residues" evidence="1">
    <location>
        <begin position="11"/>
        <end position="25"/>
    </location>
</feature>
<dbReference type="Pfam" id="PF04842">
    <property type="entry name" value="DUF639"/>
    <property type="match status" value="1"/>
</dbReference>
<feature type="region of interest" description="Disordered" evidence="1">
    <location>
        <begin position="1"/>
        <end position="95"/>
    </location>
</feature>
<sequence length="805" mass="89866">MKKRISLGAEKTNHSDVRPEELSFEEREDESALLSVEARRERGTMPEVAPDMEEASTDSSYNGNGNGNGKGKGKGKGNSTDGPGNDSSGGNKVGNLFETFMSTQQFQNSLKSLFQRKRPSIGDESDSPRPLPFLSQLANSVVSRCARNLKTSTEELQQRFDSELPESVRTPLAYARNFLEFCSLETLHVLTRNPNYLGDKEFRQLTFDMMLAWEAPGSEVESLEKEASSSQEAVDGDGGSLFYSSSTNMAVQVDDKKTVGRDAFAQIAPACAAIADAITVYNLFDVLTGSSSQRLHFIMYDKYLRNLDRVIKAAKSALGPPLPNLQLADGEIILDVDGTVPTHPVLQHIGITAWPGRLTLTTKALYFESLGVGVYDKAVRYDLATDMKQVIKPELTGPLGARIFDKAVMYKSVSVTEPVYMEFPEFKGNSRRDYWLDICLEILRAHKFARKYNFKEIQQAEIIARAILGIFRCRAIREGFNIFSSQYKTLLAFNLVESLPGGDIILETLYSRLLLIDGGTLVNDGTGSPYTKQMKKLPPVALITLRRLGFTLLKQVDLGDEAVAVDVCVGDTNPFDKAVKKSILDTGRVEAAQASIDQVKVEGIDTNMAVMKELLFPVLQLAHHLQVSASWEHPFKSTVFLALVCLMIYRGWIRYVVPSIFVFFAVTMLWRRHFYKGKSVEAYKIIAPPNRNPVEQLLTLQDAIGQVESLIQAGNIILLKIRALLFAVLPQATERVALLLVLGAAVFAFVPLRCILVFAFLEAFTREMPLRRESSERTLRRLREWWFRIPAAPVQLVRAEDKKNK</sequence>
<dbReference type="PANTHER" id="PTHR31860">
    <property type="entry name" value="HEAT-INDUCIBLE TRANSCRIPTION REPRESSOR (DUF639)-RELATED"/>
    <property type="match status" value="1"/>
</dbReference>
<dbReference type="Proteomes" id="UP000197138">
    <property type="component" value="Unassembled WGS sequence"/>
</dbReference>
<reference evidence="6" key="4">
    <citation type="submission" date="2025-04" db="UniProtKB">
        <authorList>
            <consortium name="RefSeq"/>
        </authorList>
    </citation>
    <scope>IDENTIFICATION</scope>
    <source>
        <tissue evidence="6">Leaf</tissue>
    </source>
</reference>
<dbReference type="AlphaFoldDB" id="A0A218WJK5"/>
<feature type="compositionally biased region" description="Polar residues" evidence="1">
    <location>
        <begin position="79"/>
        <end position="90"/>
    </location>
</feature>
<keyword evidence="2" id="KW-0472">Membrane</keyword>
<name>A0A218WJK5_PUNGR</name>
<proteinExistence type="predicted"/>
<keyword evidence="5" id="KW-1185">Reference proteome</keyword>
<gene>
    <name evidence="6" type="primary">LOC116197739</name>
    <name evidence="3" type="ORF">CDL15_Pgr013107</name>
</gene>
<dbReference type="PANTHER" id="PTHR31860:SF4">
    <property type="entry name" value="OS02G0637800 PROTEIN"/>
    <property type="match status" value="1"/>
</dbReference>
<keyword evidence="2" id="KW-0812">Transmembrane</keyword>
<evidence type="ECO:0000313" key="5">
    <source>
        <dbReference type="Proteomes" id="UP000515151"/>
    </source>
</evidence>
<dbReference type="OrthoDB" id="742491at2759"/>
<reference evidence="3" key="2">
    <citation type="submission" date="2017-06" db="EMBL/GenBank/DDBJ databases">
        <title>The pomegranate genome and the genomics of punicalagin biosynthesis.</title>
        <authorList>
            <person name="Xu C."/>
        </authorList>
    </citation>
    <scope>NUCLEOTIDE SEQUENCE [LARGE SCALE GENOMIC DNA]</scope>
    <source>
        <tissue evidence="3">Fresh leaf</tissue>
    </source>
</reference>
<feature type="transmembrane region" description="Helical" evidence="2">
    <location>
        <begin position="736"/>
        <end position="761"/>
    </location>
</feature>
<dbReference type="InterPro" id="IPR006927">
    <property type="entry name" value="DUF639"/>
</dbReference>
<reference evidence="4" key="1">
    <citation type="journal article" date="2017" name="Plant J.">
        <title>The pomegranate (Punica granatum L.) genome and the genomics of punicalagin biosynthesis.</title>
        <authorList>
            <person name="Qin G."/>
            <person name="Xu C."/>
            <person name="Ming R."/>
            <person name="Tang H."/>
            <person name="Guyot R."/>
            <person name="Kramer E.M."/>
            <person name="Hu Y."/>
            <person name="Yi X."/>
            <person name="Qi Y."/>
            <person name="Xu X."/>
            <person name="Gao Z."/>
            <person name="Pan H."/>
            <person name="Jian J."/>
            <person name="Tian Y."/>
            <person name="Yue Z."/>
            <person name="Xu Y."/>
        </authorList>
    </citation>
    <scope>NUCLEOTIDE SEQUENCE [LARGE SCALE GENOMIC DNA]</scope>
    <source>
        <strain evidence="4">cv. Dabenzi</strain>
    </source>
</reference>
<accession>A0A218WJK5</accession>
<dbReference type="EMBL" id="MTKT01004273">
    <property type="protein sequence ID" value="OWM72639.1"/>
    <property type="molecule type" value="Genomic_DNA"/>
</dbReference>